<evidence type="ECO:0000256" key="1">
    <source>
        <dbReference type="ARBA" id="ARBA00004127"/>
    </source>
</evidence>
<organism evidence="9">
    <name type="scientific">Oryza glumipatula</name>
    <dbReference type="NCBI Taxonomy" id="40148"/>
    <lineage>
        <taxon>Eukaryota</taxon>
        <taxon>Viridiplantae</taxon>
        <taxon>Streptophyta</taxon>
        <taxon>Embryophyta</taxon>
        <taxon>Tracheophyta</taxon>
        <taxon>Spermatophyta</taxon>
        <taxon>Magnoliopsida</taxon>
        <taxon>Liliopsida</taxon>
        <taxon>Poales</taxon>
        <taxon>Poaceae</taxon>
        <taxon>BOP clade</taxon>
        <taxon>Oryzoideae</taxon>
        <taxon>Oryzeae</taxon>
        <taxon>Oryzinae</taxon>
        <taxon>Oryza</taxon>
    </lineage>
</organism>
<dbReference type="Pfam" id="PF06749">
    <property type="entry name" value="DUF1218"/>
    <property type="match status" value="2"/>
</dbReference>
<evidence type="ECO:0000256" key="3">
    <source>
        <dbReference type="ARBA" id="ARBA00022729"/>
    </source>
</evidence>
<keyword evidence="3" id="KW-0732">Signal</keyword>
<evidence type="ECO:0000256" key="4">
    <source>
        <dbReference type="ARBA" id="ARBA00022989"/>
    </source>
</evidence>
<keyword evidence="2 8" id="KW-0812">Transmembrane</keyword>
<keyword evidence="10" id="KW-1185">Reference proteome</keyword>
<dbReference type="Gramene" id="OGLUM05G18750.1">
    <property type="protein sequence ID" value="OGLUM05G18750.1"/>
    <property type="gene ID" value="OGLUM05G18750"/>
</dbReference>
<sequence>MPKLIERAWERICRIAAGIAWFLFGMGAVVNNDCYVVKDGIFAGAAVLALAATASGITGLDDGSSSGSLGLGGSTAGTYEGSRSTQFRNGKWRWPHTKRIYRRCHGSGRSAQSAWGQHERRWRWLASSGGSDGATAVAAATITALVTVAIVSAIVGPLGVLSAILGFSAEGTKIIISDVLLIGDECLYPQNPSFALGICAAIFLLMAQITVTAVGGCCKSRAIPSETKRIVGIVCAVVSWIAAGVAWVLFVVGAAWNANVARDTAPCYVLKDGIFAGAAVLALAATALGIASYVTLRGQRNEAVRTPKPGEQQPTPAAGIAMGHPAAQLSPPASAPPAPPQQGGDGRALNPQPQVAAASPAPAQVGSHAPDQPLPPHPPPGDAQVVDHGSSRSAAVKLGICAVIFLMITHVAMAAAGCCCRSCCILSETVQVVCAITSWIVPVIVFVLLLHAAVEESDCDKIHEGVYAGPHLHGARDHLLRTSCSARGQSRSTMMMSPRRDRGPDGHRPVYHNPLLVPVPAQGIGASQAPPPNQLPFAHPATLPPQGGWYGQQAPNQQFAAPASAQGYYGWQAPNQQRFPCAQV</sequence>
<feature type="region of interest" description="Disordered" evidence="7">
    <location>
        <begin position="302"/>
        <end position="388"/>
    </location>
</feature>
<evidence type="ECO:0000256" key="5">
    <source>
        <dbReference type="ARBA" id="ARBA00023136"/>
    </source>
</evidence>
<evidence type="ECO:0000256" key="6">
    <source>
        <dbReference type="ARBA" id="ARBA00029467"/>
    </source>
</evidence>
<dbReference type="EnsemblPlants" id="OGLUM05G18750.1">
    <property type="protein sequence ID" value="OGLUM05G18750.1"/>
    <property type="gene ID" value="OGLUM05G18750"/>
</dbReference>
<feature type="transmembrane region" description="Helical" evidence="8">
    <location>
        <begin position="274"/>
        <end position="296"/>
    </location>
</feature>
<dbReference type="AlphaFoldDB" id="A0A0D9ZZM4"/>
<evidence type="ECO:0000313" key="9">
    <source>
        <dbReference type="EnsemblPlants" id="OGLUM05G18750.1"/>
    </source>
</evidence>
<protein>
    <submittedName>
        <fullName evidence="9">Uncharacterized protein</fullName>
    </submittedName>
</protein>
<dbReference type="eggNOG" id="ENOG502QT9I">
    <property type="taxonomic scope" value="Eukaryota"/>
</dbReference>
<feature type="transmembrane region" description="Helical" evidence="8">
    <location>
        <begin position="398"/>
        <end position="417"/>
    </location>
</feature>
<feature type="transmembrane region" description="Helical" evidence="8">
    <location>
        <begin position="230"/>
        <end position="254"/>
    </location>
</feature>
<dbReference type="STRING" id="40148.A0A0D9ZZM4"/>
<comment type="similarity">
    <text evidence="6">Belongs to the DESIGUAL family.</text>
</comment>
<keyword evidence="4 8" id="KW-1133">Transmembrane helix</keyword>
<dbReference type="InterPro" id="IPR052222">
    <property type="entry name" value="DESIGUAL"/>
</dbReference>
<comment type="subcellular location">
    <subcellularLocation>
        <location evidence="1">Endomembrane system</location>
        <topology evidence="1">Multi-pass membrane protein</topology>
    </subcellularLocation>
</comment>
<feature type="transmembrane region" description="Helical" evidence="8">
    <location>
        <begin position="194"/>
        <end position="218"/>
    </location>
</feature>
<dbReference type="Proteomes" id="UP000026961">
    <property type="component" value="Chromosome 5"/>
</dbReference>
<feature type="compositionally biased region" description="Pro residues" evidence="7">
    <location>
        <begin position="372"/>
        <end position="381"/>
    </location>
</feature>
<feature type="transmembrane region" description="Helical" evidence="8">
    <location>
        <begin position="41"/>
        <end position="60"/>
    </location>
</feature>
<evidence type="ECO:0000256" key="7">
    <source>
        <dbReference type="SAM" id="MobiDB-lite"/>
    </source>
</evidence>
<reference evidence="9" key="2">
    <citation type="submission" date="2018-05" db="EMBL/GenBank/DDBJ databases">
        <title>OgluRS3 (Oryza glumaepatula Reference Sequence Version 3).</title>
        <authorList>
            <person name="Zhang J."/>
            <person name="Kudrna D."/>
            <person name="Lee S."/>
            <person name="Talag J."/>
            <person name="Welchert J."/>
            <person name="Wing R.A."/>
        </authorList>
    </citation>
    <scope>NUCLEOTIDE SEQUENCE [LARGE SCALE GENOMIC DNA]</scope>
</reference>
<dbReference type="GO" id="GO:0012505">
    <property type="term" value="C:endomembrane system"/>
    <property type="evidence" value="ECO:0007669"/>
    <property type="project" value="UniProtKB-SubCell"/>
</dbReference>
<evidence type="ECO:0000313" key="10">
    <source>
        <dbReference type="Proteomes" id="UP000026961"/>
    </source>
</evidence>
<evidence type="ECO:0000256" key="2">
    <source>
        <dbReference type="ARBA" id="ARBA00022692"/>
    </source>
</evidence>
<dbReference type="HOGENOM" id="CLU_467269_0_0_1"/>
<accession>A0A0D9ZZM4</accession>
<dbReference type="PANTHER" id="PTHR31769">
    <property type="entry name" value="OS07G0462200 PROTEIN-RELATED"/>
    <property type="match status" value="1"/>
</dbReference>
<keyword evidence="5 8" id="KW-0472">Membrane</keyword>
<proteinExistence type="inferred from homology"/>
<dbReference type="InterPro" id="IPR009606">
    <property type="entry name" value="DEAL/Modifying_wall_lignin1/2"/>
</dbReference>
<name>A0A0D9ZZM4_9ORYZ</name>
<reference evidence="9" key="1">
    <citation type="submission" date="2015-04" db="UniProtKB">
        <authorList>
            <consortium name="EnsemblPlants"/>
        </authorList>
    </citation>
    <scope>IDENTIFICATION</scope>
</reference>
<feature type="transmembrane region" description="Helical" evidence="8">
    <location>
        <begin position="12"/>
        <end position="29"/>
    </location>
</feature>
<evidence type="ECO:0000256" key="8">
    <source>
        <dbReference type="SAM" id="Phobius"/>
    </source>
</evidence>
<feature type="compositionally biased region" description="Low complexity" evidence="7">
    <location>
        <begin position="351"/>
        <end position="371"/>
    </location>
</feature>